<dbReference type="CDD" id="cd01392">
    <property type="entry name" value="HTH_LacI"/>
    <property type="match status" value="1"/>
</dbReference>
<dbReference type="OMA" id="LMLVRDQ"/>
<accession>A0A268P0T7</accession>
<dbReference type="PRINTS" id="PR00036">
    <property type="entry name" value="HTHLACI"/>
</dbReference>
<evidence type="ECO:0000256" key="1">
    <source>
        <dbReference type="ARBA" id="ARBA00023015"/>
    </source>
</evidence>
<dbReference type="InterPro" id="IPR046335">
    <property type="entry name" value="LacI/GalR-like_sensor"/>
</dbReference>
<dbReference type="EMBL" id="NPCC01000009">
    <property type="protein sequence ID" value="PAE89364.1"/>
    <property type="molecule type" value="Genomic_DNA"/>
</dbReference>
<dbReference type="RefSeq" id="WP_011248221.1">
    <property type="nucleotide sequence ID" value="NZ_BOQQ01000001.1"/>
</dbReference>
<evidence type="ECO:0000313" key="7">
    <source>
        <dbReference type="Proteomes" id="UP000216207"/>
    </source>
</evidence>
<evidence type="ECO:0000259" key="4">
    <source>
        <dbReference type="PROSITE" id="PS50932"/>
    </source>
</evidence>
<dbReference type="SUPFAM" id="SSF47413">
    <property type="entry name" value="lambda repressor-like DNA-binding domains"/>
    <property type="match status" value="1"/>
</dbReference>
<dbReference type="PROSITE" id="PS00356">
    <property type="entry name" value="HTH_LACI_1"/>
    <property type="match status" value="1"/>
</dbReference>
<dbReference type="InterPro" id="IPR001387">
    <property type="entry name" value="Cro/C1-type_HTH"/>
</dbReference>
<feature type="domain" description="HTH lacI-type" evidence="4">
    <location>
        <begin position="7"/>
        <end position="61"/>
    </location>
</feature>
<dbReference type="GO" id="GO:0003700">
    <property type="term" value="F:DNA-binding transcription factor activity"/>
    <property type="evidence" value="ECO:0007669"/>
    <property type="project" value="TreeGrafter"/>
</dbReference>
<dbReference type="InterPro" id="IPR028082">
    <property type="entry name" value="Peripla_BP_I"/>
</dbReference>
<keyword evidence="2" id="KW-0238">DNA-binding</keyword>
<dbReference type="CDD" id="cd06267">
    <property type="entry name" value="PBP1_LacI_sugar_binding-like"/>
    <property type="match status" value="1"/>
</dbReference>
<comment type="caution">
    <text evidence="6">The sequence shown here is derived from an EMBL/GenBank/DDBJ whole genome shotgun (WGS) entry which is preliminary data.</text>
</comment>
<dbReference type="Gene3D" id="1.10.260.40">
    <property type="entry name" value="lambda repressor-like DNA-binding domains"/>
    <property type="match status" value="1"/>
</dbReference>
<dbReference type="PANTHER" id="PTHR30146:SF109">
    <property type="entry name" value="HTH-TYPE TRANSCRIPTIONAL REGULATOR GALS"/>
    <property type="match status" value="1"/>
</dbReference>
<sequence>MKENHAITIKDIAKKAGVSQATISKILNDYPDVSQKTKERVFRIMEEAGYRPSHSARTLAQKTSKLIGVVYAGRINADFDHPFFIEVLNAFKRTIGMHGYDLLFFSDETFQKEENFYARCLYYKVDGCIIIAGEDVQQSIEDLTKSEIPCIGVDIQLDGPKSGYVMTDNKKISQSVVDYFYLQGHRDIAYIGGANESAVSNIRLKGFRESIHEYGLTLRPEWVIEGDFFEQSGYEAGLSLFKGNAQKPTAVFSSSDLMAFGFMRAMQELGVSIPGDVSLVGCDDQLAARYVQPPLTTVRQNKEKIGRLAALMLLDFIAGRASTARILVEPELIGRETTASLLL</sequence>
<evidence type="ECO:0000259" key="5">
    <source>
        <dbReference type="PROSITE" id="PS50943"/>
    </source>
</evidence>
<dbReference type="Gene3D" id="3.40.50.2300">
    <property type="match status" value="2"/>
</dbReference>
<dbReference type="InterPro" id="IPR000843">
    <property type="entry name" value="HTH_LacI"/>
</dbReference>
<protein>
    <submittedName>
        <fullName evidence="6">LacI family transcriptional regulator</fullName>
    </submittedName>
</protein>
<keyword evidence="1" id="KW-0805">Transcription regulation</keyword>
<gene>
    <name evidence="6" type="ORF">CHH72_08730</name>
</gene>
<dbReference type="SUPFAM" id="SSF53822">
    <property type="entry name" value="Periplasmic binding protein-like I"/>
    <property type="match status" value="1"/>
</dbReference>
<organism evidence="6 7">
    <name type="scientific">Shouchella clausii</name>
    <name type="common">Alkalihalobacillus clausii</name>
    <dbReference type="NCBI Taxonomy" id="79880"/>
    <lineage>
        <taxon>Bacteria</taxon>
        <taxon>Bacillati</taxon>
        <taxon>Bacillota</taxon>
        <taxon>Bacilli</taxon>
        <taxon>Bacillales</taxon>
        <taxon>Bacillaceae</taxon>
        <taxon>Shouchella</taxon>
    </lineage>
</organism>
<dbReference type="Proteomes" id="UP000216207">
    <property type="component" value="Unassembled WGS sequence"/>
</dbReference>
<dbReference type="Pfam" id="PF00356">
    <property type="entry name" value="LacI"/>
    <property type="match status" value="1"/>
</dbReference>
<evidence type="ECO:0000256" key="2">
    <source>
        <dbReference type="ARBA" id="ARBA00023125"/>
    </source>
</evidence>
<evidence type="ECO:0000313" key="6">
    <source>
        <dbReference type="EMBL" id="PAE89364.1"/>
    </source>
</evidence>
<keyword evidence="3" id="KW-0804">Transcription</keyword>
<dbReference type="SMART" id="SM00354">
    <property type="entry name" value="HTH_LACI"/>
    <property type="match status" value="1"/>
</dbReference>
<reference evidence="6 7" key="1">
    <citation type="submission" date="2017-07" db="EMBL/GenBank/DDBJ databases">
        <title>Isolation and whole genome analysis of endospore-forming bacteria from heroin.</title>
        <authorList>
            <person name="Kalinowski J."/>
            <person name="Ahrens B."/>
            <person name="Al-Dilaimi A."/>
            <person name="Winkler A."/>
            <person name="Wibberg D."/>
            <person name="Schleenbecker U."/>
            <person name="Ruckert C."/>
            <person name="Wolfel R."/>
            <person name="Grass G."/>
        </authorList>
    </citation>
    <scope>NUCLEOTIDE SEQUENCE [LARGE SCALE GENOMIC DNA]</scope>
    <source>
        <strain evidence="6 7">7539</strain>
    </source>
</reference>
<dbReference type="PROSITE" id="PS50943">
    <property type="entry name" value="HTH_CROC1"/>
    <property type="match status" value="1"/>
</dbReference>
<dbReference type="Pfam" id="PF13377">
    <property type="entry name" value="Peripla_BP_3"/>
    <property type="match status" value="1"/>
</dbReference>
<proteinExistence type="predicted"/>
<dbReference type="PANTHER" id="PTHR30146">
    <property type="entry name" value="LACI-RELATED TRANSCRIPTIONAL REPRESSOR"/>
    <property type="match status" value="1"/>
</dbReference>
<dbReference type="PROSITE" id="PS50932">
    <property type="entry name" value="HTH_LACI_2"/>
    <property type="match status" value="1"/>
</dbReference>
<dbReference type="InterPro" id="IPR010982">
    <property type="entry name" value="Lambda_DNA-bd_dom_sf"/>
</dbReference>
<name>A0A268P0T7_SHOCL</name>
<feature type="domain" description="HTH cro/C1-type" evidence="5">
    <location>
        <begin position="7"/>
        <end position="29"/>
    </location>
</feature>
<dbReference type="AlphaFoldDB" id="A0A268P0T7"/>
<dbReference type="GO" id="GO:0000976">
    <property type="term" value="F:transcription cis-regulatory region binding"/>
    <property type="evidence" value="ECO:0007669"/>
    <property type="project" value="TreeGrafter"/>
</dbReference>
<evidence type="ECO:0000256" key="3">
    <source>
        <dbReference type="ARBA" id="ARBA00023163"/>
    </source>
</evidence>